<dbReference type="Proteomes" id="UP000279275">
    <property type="component" value="Unassembled WGS sequence"/>
</dbReference>
<proteinExistence type="predicted"/>
<keyword evidence="7" id="KW-1185">Reference proteome</keyword>
<dbReference type="Gene3D" id="1.10.357.10">
    <property type="entry name" value="Tetracycline Repressor, domain 2"/>
    <property type="match status" value="1"/>
</dbReference>
<keyword evidence="2 4" id="KW-0238">DNA-binding</keyword>
<reference evidence="6 7" key="1">
    <citation type="submission" date="2018-10" db="EMBL/GenBank/DDBJ databases">
        <title>Isolation from cow dung.</title>
        <authorList>
            <person name="Ling L."/>
        </authorList>
    </citation>
    <scope>NUCLEOTIDE SEQUENCE [LARGE SCALE GENOMIC DNA]</scope>
    <source>
        <strain evidence="6 7">NEAU-LL90</strain>
    </source>
</reference>
<evidence type="ECO:0000256" key="2">
    <source>
        <dbReference type="ARBA" id="ARBA00023125"/>
    </source>
</evidence>
<dbReference type="InterPro" id="IPR009057">
    <property type="entry name" value="Homeodomain-like_sf"/>
</dbReference>
<evidence type="ECO:0000256" key="4">
    <source>
        <dbReference type="PROSITE-ProRule" id="PRU00335"/>
    </source>
</evidence>
<evidence type="ECO:0000259" key="5">
    <source>
        <dbReference type="PROSITE" id="PS50977"/>
    </source>
</evidence>
<dbReference type="InterPro" id="IPR001647">
    <property type="entry name" value="HTH_TetR"/>
</dbReference>
<feature type="domain" description="HTH tetR-type" evidence="5">
    <location>
        <begin position="25"/>
        <end position="85"/>
    </location>
</feature>
<evidence type="ECO:0000313" key="6">
    <source>
        <dbReference type="EMBL" id="RMI35501.1"/>
    </source>
</evidence>
<organism evidence="6 7">
    <name type="scientific">Nocardia stercoris</name>
    <dbReference type="NCBI Taxonomy" id="2483361"/>
    <lineage>
        <taxon>Bacteria</taxon>
        <taxon>Bacillati</taxon>
        <taxon>Actinomycetota</taxon>
        <taxon>Actinomycetes</taxon>
        <taxon>Mycobacteriales</taxon>
        <taxon>Nocardiaceae</taxon>
        <taxon>Nocardia</taxon>
    </lineage>
</organism>
<dbReference type="Gene3D" id="1.10.10.60">
    <property type="entry name" value="Homeodomain-like"/>
    <property type="match status" value="1"/>
</dbReference>
<evidence type="ECO:0000256" key="3">
    <source>
        <dbReference type="ARBA" id="ARBA00023163"/>
    </source>
</evidence>
<keyword evidence="1" id="KW-0805">Transcription regulation</keyword>
<dbReference type="PANTHER" id="PTHR47506">
    <property type="entry name" value="TRANSCRIPTIONAL REGULATORY PROTEIN"/>
    <property type="match status" value="1"/>
</dbReference>
<sequence>MATQCRHQEVRMPRIDAASIAEHRANQERVLLAAARELLVTSGRTAVTPAAVGAAAGLARSSVYKYFASADEILARIVADAFRDWGVRVAAAVASAPTPGDRIDTYVRTTLALAASGEHRVAVLGGDIPQDEPGRAKLAEAHHNLAAPLREVLRDMAVADPGLVAELVDGALGKAIARLDAGEPIEPLTTRTLEFVRGAVGLTRNSDQE</sequence>
<evidence type="ECO:0000313" key="7">
    <source>
        <dbReference type="Proteomes" id="UP000279275"/>
    </source>
</evidence>
<dbReference type="PROSITE" id="PS50977">
    <property type="entry name" value="HTH_TETR_2"/>
    <property type="match status" value="1"/>
</dbReference>
<dbReference type="GO" id="GO:0003677">
    <property type="term" value="F:DNA binding"/>
    <property type="evidence" value="ECO:0007669"/>
    <property type="project" value="UniProtKB-UniRule"/>
</dbReference>
<evidence type="ECO:0000256" key="1">
    <source>
        <dbReference type="ARBA" id="ARBA00023015"/>
    </source>
</evidence>
<dbReference type="AlphaFoldDB" id="A0A3M2LDB3"/>
<dbReference type="EMBL" id="RFFH01000001">
    <property type="protein sequence ID" value="RMI35501.1"/>
    <property type="molecule type" value="Genomic_DNA"/>
</dbReference>
<keyword evidence="3" id="KW-0804">Transcription</keyword>
<dbReference type="PANTHER" id="PTHR47506:SF1">
    <property type="entry name" value="HTH-TYPE TRANSCRIPTIONAL REGULATOR YJDC"/>
    <property type="match status" value="1"/>
</dbReference>
<accession>A0A3M2LDB3</accession>
<dbReference type="PRINTS" id="PR00455">
    <property type="entry name" value="HTHTETR"/>
</dbReference>
<dbReference type="Pfam" id="PF00440">
    <property type="entry name" value="TetR_N"/>
    <property type="match status" value="1"/>
</dbReference>
<gene>
    <name evidence="6" type="ORF">EBN03_04420</name>
</gene>
<dbReference type="SUPFAM" id="SSF46689">
    <property type="entry name" value="Homeodomain-like"/>
    <property type="match status" value="1"/>
</dbReference>
<comment type="caution">
    <text evidence="6">The sequence shown here is derived from an EMBL/GenBank/DDBJ whole genome shotgun (WGS) entry which is preliminary data.</text>
</comment>
<feature type="DNA-binding region" description="H-T-H motif" evidence="4">
    <location>
        <begin position="48"/>
        <end position="67"/>
    </location>
</feature>
<protein>
    <submittedName>
        <fullName evidence="6">TetR family transcriptional regulator</fullName>
    </submittedName>
</protein>
<name>A0A3M2LDB3_9NOCA</name>